<proteinExistence type="predicted"/>
<evidence type="ECO:0000256" key="2">
    <source>
        <dbReference type="ARBA" id="ARBA00022738"/>
    </source>
</evidence>
<dbReference type="Gene3D" id="1.25.10.10">
    <property type="entry name" value="Leucine-rich Repeat Variant"/>
    <property type="match status" value="1"/>
</dbReference>
<dbReference type="AlphaFoldDB" id="A0A3E0L176"/>
<comment type="caution">
    <text evidence="3">The sequence shown here is derived from an EMBL/GenBank/DDBJ whole genome shotgun (WGS) entry which is preliminary data.</text>
</comment>
<protein>
    <submittedName>
        <fullName evidence="3">HEAT repeat domain-containing protein</fullName>
    </submittedName>
</protein>
<dbReference type="SUPFAM" id="SSF48371">
    <property type="entry name" value="ARM repeat"/>
    <property type="match status" value="1"/>
</dbReference>
<accession>A0A3E0L176</accession>
<reference evidence="3 4" key="1">
    <citation type="submission" date="2017-10" db="EMBL/GenBank/DDBJ databases">
        <title>A large-scale comparative metagenomic study reveals the eutrophication-driven functional interactions in six Microcystis-epibionts communities.</title>
        <authorList>
            <person name="Li Q."/>
            <person name="Lin F."/>
        </authorList>
    </citation>
    <scope>NUCLEOTIDE SEQUENCE [LARGE SCALE GENOMIC DNA]</scope>
    <source>
        <strain evidence="3">TF09</strain>
    </source>
</reference>
<dbReference type="InterPro" id="IPR011989">
    <property type="entry name" value="ARM-like"/>
</dbReference>
<sequence>MLPTVETLIIAVEKADSANDLLTAVENLAAAKSEAAIPTLTDVLRYNNPGASVAAVDGLIAIGKAAVPYLLANLDGYNYGARAWATRALAGIGDVRGLDLLLEAAVSDFSFSVRRGAARGLGNIIWSDLEESRVSEAQKAVFAALEKLLQGDPEWVVRYAAIVGLEGLGTAAAAFRRAIRELLAQIGETEAEIVVRLRADQALEHLQ</sequence>
<evidence type="ECO:0000256" key="1">
    <source>
        <dbReference type="ARBA" id="ARBA00022549"/>
    </source>
</evidence>
<name>A0A3E0L176_9CHRO</name>
<evidence type="ECO:0000313" key="4">
    <source>
        <dbReference type="Proteomes" id="UP000256873"/>
    </source>
</evidence>
<organism evidence="3 4">
    <name type="scientific">Microcystis flos-aquae TF09</name>
    <dbReference type="NCBI Taxonomy" id="2060473"/>
    <lineage>
        <taxon>Bacteria</taxon>
        <taxon>Bacillati</taxon>
        <taxon>Cyanobacteriota</taxon>
        <taxon>Cyanophyceae</taxon>
        <taxon>Oscillatoriophycideae</taxon>
        <taxon>Chroococcales</taxon>
        <taxon>Microcystaceae</taxon>
        <taxon>Microcystis</taxon>
    </lineage>
</organism>
<dbReference type="InterPro" id="IPR016024">
    <property type="entry name" value="ARM-type_fold"/>
</dbReference>
<gene>
    <name evidence="3" type="ORF">DWQ54_16410</name>
</gene>
<keyword evidence="2" id="KW-0605">Phycobilisome</keyword>
<dbReference type="Proteomes" id="UP000256873">
    <property type="component" value="Unassembled WGS sequence"/>
</dbReference>
<dbReference type="EMBL" id="QQWC01000004">
    <property type="protein sequence ID" value="REJ41231.1"/>
    <property type="molecule type" value="Genomic_DNA"/>
</dbReference>
<evidence type="ECO:0000313" key="3">
    <source>
        <dbReference type="EMBL" id="REJ41231.1"/>
    </source>
</evidence>
<dbReference type="Pfam" id="PF13646">
    <property type="entry name" value="HEAT_2"/>
    <property type="match status" value="1"/>
</dbReference>
<dbReference type="GO" id="GO:0030089">
    <property type="term" value="C:phycobilisome"/>
    <property type="evidence" value="ECO:0007669"/>
    <property type="project" value="UniProtKB-KW"/>
</dbReference>
<keyword evidence="1" id="KW-0042">Antenna complex</keyword>